<reference evidence="1 2" key="1">
    <citation type="submission" date="2014-03" db="EMBL/GenBank/DDBJ databases">
        <authorList>
            <person name="Tish M."/>
            <person name="Schwarz A.G."/>
            <person name="Abrahim M.R."/>
            <person name="Adkins N.L."/>
            <person name="Burke K.A."/>
            <person name="Churilla B.M."/>
            <person name="Cohen K.L."/>
            <person name="Colicchio M.A."/>
            <person name="Fasoranti T.O."/>
            <person name="Genkil J.S."/>
            <person name="Kramer Z.J."/>
            <person name="Prout A.K."/>
            <person name="Schafer C.E."/>
            <person name="Vispute N."/>
            <person name="Wilkes K.E."/>
            <person name="Williams C.R."/>
            <person name="Xiao X."/>
            <person name="Yoder B.A."/>
            <person name="Yu V.J."/>
            <person name="Lapin J.S."/>
            <person name="Ott C.T."/>
            <person name="Walburn T.D."/>
            <person name="Bradley K.W."/>
            <person name="Clarke D.Q."/>
            <person name="Lewis M.F."/>
            <person name="Barker L.P."/>
            <person name="Bailey C."/>
            <person name="Asai D.J."/>
            <person name="Bowman C.A."/>
            <person name="Russell D.A."/>
            <person name="Pope W.H."/>
            <person name="Jacobs-Sera D."/>
            <person name="Hendrix R.W."/>
            <person name="Hatfull G.F."/>
        </authorList>
    </citation>
    <scope>NUCLEOTIDE SEQUENCE [LARGE SCALE GENOMIC DNA]</scope>
</reference>
<dbReference type="EMBL" id="KJ567044">
    <property type="protein sequence ID" value="AID59081.1"/>
    <property type="molecule type" value="Genomic_DNA"/>
</dbReference>
<organism evidence="1 2">
    <name type="scientific">Mycobacterium phage EmpTee</name>
    <dbReference type="NCBI Taxonomy" id="1486471"/>
    <lineage>
        <taxon>Viruses</taxon>
        <taxon>Duplodnaviria</taxon>
        <taxon>Heunggongvirae</taxon>
        <taxon>Uroviricota</taxon>
        <taxon>Caudoviricetes</taxon>
        <taxon>Bclasvirinae</taxon>
        <taxon>Pegunavirus</taxon>
        <taxon>Pegunavirus suffolk</taxon>
    </lineage>
</organism>
<name>A0A068F543_9CAUD</name>
<evidence type="ECO:0000313" key="1">
    <source>
        <dbReference type="EMBL" id="AID59081.1"/>
    </source>
</evidence>
<proteinExistence type="predicted"/>
<sequence>MSGLYEKVLDVLTAEIHALTRRVREDVTSMIACGDPVPGGITELLDALDRYEWLTSAARAVSENHDE</sequence>
<protein>
    <submittedName>
        <fullName evidence="1">Uncharacterized protein</fullName>
    </submittedName>
</protein>
<accession>A0A068F543</accession>
<evidence type="ECO:0000313" key="2">
    <source>
        <dbReference type="Proteomes" id="UP000027490"/>
    </source>
</evidence>
<dbReference type="Proteomes" id="UP000027490">
    <property type="component" value="Genome"/>
</dbReference>
<gene>
    <name evidence="1" type="primary">82</name>
    <name evidence="1" type="ORF">PBI_EMPTEE_82</name>
</gene>